<dbReference type="EMBL" id="BGPR01009055">
    <property type="protein sequence ID" value="GBN37693.1"/>
    <property type="molecule type" value="Genomic_DNA"/>
</dbReference>
<feature type="region of interest" description="Disordered" evidence="1">
    <location>
        <begin position="73"/>
        <end position="106"/>
    </location>
</feature>
<accession>A0A4Y2NFJ2</accession>
<comment type="caution">
    <text evidence="2">The sequence shown here is derived from an EMBL/GenBank/DDBJ whole genome shotgun (WGS) entry which is preliminary data.</text>
</comment>
<keyword evidence="3" id="KW-1185">Reference proteome</keyword>
<sequence>MCVFRKVSLVTLTSRYEATGGYFGTDLAILNHCQMTKTTPELAPFSKLPHHTSGRTFHPLFIMHRTHIHGGSSVESSFELGTLRPPSRGYTNRPPQQGEPGNFKWPKYDRVGSVANLGFRSRGEGAEVRKTSYRRDECQTSRLQ</sequence>
<proteinExistence type="predicted"/>
<name>A0A4Y2NFJ2_ARAVE</name>
<evidence type="ECO:0000313" key="2">
    <source>
        <dbReference type="EMBL" id="GBN37693.1"/>
    </source>
</evidence>
<organism evidence="2 3">
    <name type="scientific">Araneus ventricosus</name>
    <name type="common">Orbweaver spider</name>
    <name type="synonym">Epeira ventricosa</name>
    <dbReference type="NCBI Taxonomy" id="182803"/>
    <lineage>
        <taxon>Eukaryota</taxon>
        <taxon>Metazoa</taxon>
        <taxon>Ecdysozoa</taxon>
        <taxon>Arthropoda</taxon>
        <taxon>Chelicerata</taxon>
        <taxon>Arachnida</taxon>
        <taxon>Araneae</taxon>
        <taxon>Araneomorphae</taxon>
        <taxon>Entelegynae</taxon>
        <taxon>Araneoidea</taxon>
        <taxon>Araneidae</taxon>
        <taxon>Araneus</taxon>
    </lineage>
</organism>
<dbReference type="AlphaFoldDB" id="A0A4Y2NFJ2"/>
<feature type="region of interest" description="Disordered" evidence="1">
    <location>
        <begin position="120"/>
        <end position="144"/>
    </location>
</feature>
<evidence type="ECO:0000313" key="3">
    <source>
        <dbReference type="Proteomes" id="UP000499080"/>
    </source>
</evidence>
<feature type="compositionally biased region" description="Basic and acidic residues" evidence="1">
    <location>
        <begin position="121"/>
        <end position="144"/>
    </location>
</feature>
<evidence type="ECO:0000256" key="1">
    <source>
        <dbReference type="SAM" id="MobiDB-lite"/>
    </source>
</evidence>
<gene>
    <name evidence="2" type="ORF">AVEN_37787_1</name>
</gene>
<protein>
    <submittedName>
        <fullName evidence="2">Uncharacterized protein</fullName>
    </submittedName>
</protein>
<dbReference type="Proteomes" id="UP000499080">
    <property type="component" value="Unassembled WGS sequence"/>
</dbReference>
<reference evidence="2 3" key="1">
    <citation type="journal article" date="2019" name="Sci. Rep.">
        <title>Orb-weaving spider Araneus ventricosus genome elucidates the spidroin gene catalogue.</title>
        <authorList>
            <person name="Kono N."/>
            <person name="Nakamura H."/>
            <person name="Ohtoshi R."/>
            <person name="Moran D.A.P."/>
            <person name="Shinohara A."/>
            <person name="Yoshida Y."/>
            <person name="Fujiwara M."/>
            <person name="Mori M."/>
            <person name="Tomita M."/>
            <person name="Arakawa K."/>
        </authorList>
    </citation>
    <scope>NUCLEOTIDE SEQUENCE [LARGE SCALE GENOMIC DNA]</scope>
</reference>